<comment type="caution">
    <text evidence="6">The sequence shown here is derived from an EMBL/GenBank/DDBJ whole genome shotgun (WGS) entry which is preliminary data.</text>
</comment>
<organism evidence="6 7">
    <name type="scientific">Roseiarcus fermentans</name>
    <dbReference type="NCBI Taxonomy" id="1473586"/>
    <lineage>
        <taxon>Bacteria</taxon>
        <taxon>Pseudomonadati</taxon>
        <taxon>Pseudomonadota</taxon>
        <taxon>Alphaproteobacteria</taxon>
        <taxon>Hyphomicrobiales</taxon>
        <taxon>Roseiarcaceae</taxon>
        <taxon>Roseiarcus</taxon>
    </lineage>
</organism>
<keyword evidence="3 6" id="KW-0418">Kinase</keyword>
<dbReference type="Pfam" id="PF00370">
    <property type="entry name" value="FGGY_N"/>
    <property type="match status" value="1"/>
</dbReference>
<gene>
    <name evidence="6" type="ORF">DFR50_101318</name>
</gene>
<keyword evidence="2" id="KW-0808">Transferase</keyword>
<sequence>MRPSPADPLFAGIDVGSSGARAVVIDETGATLSEGRASMAEFGTDPRNPMTWAAAVESALGAALGCVARGRVAALAVDGTSGTLVAVDARGEPLALARMYDDPCEDSALLAAIDAAAPAESAARGPTSGLARAALFARLKPARILHQADWIAFRFSGRFLSDANNALKTGFDPVVLAWPAWIERVGVDAALLPEVVAPGAMVGTITPAAARAFGLPADVGVAAGTTDGCASFLATGASRVGDGVTALGASLTLKLLSDRPIFAPRYGVYSHRLLDMWLAGGASNSGGAALLAHFPPSEIEALTPLIDPEADSGLDYYPLTRKGERFPFADPDFAPRMAPRPERREQFLQAILEGVAGIEALGYRRLADLGAPRLVSMRTVGGGARNPAWTRIRERKLGVPFLEPISSEAAYGAALLARRAWSG</sequence>
<dbReference type="EMBL" id="QNRK01000001">
    <property type="protein sequence ID" value="RBP18371.1"/>
    <property type="molecule type" value="Genomic_DNA"/>
</dbReference>
<dbReference type="GO" id="GO:0004856">
    <property type="term" value="F:D-xylulokinase activity"/>
    <property type="evidence" value="ECO:0007669"/>
    <property type="project" value="TreeGrafter"/>
</dbReference>
<dbReference type="AlphaFoldDB" id="A0A366FV36"/>
<dbReference type="InterPro" id="IPR043129">
    <property type="entry name" value="ATPase_NBD"/>
</dbReference>
<dbReference type="PANTHER" id="PTHR10196:SF80">
    <property type="entry name" value="D-RIBULOSE KINASE"/>
    <property type="match status" value="1"/>
</dbReference>
<name>A0A366FV36_9HYPH</name>
<evidence type="ECO:0000259" key="4">
    <source>
        <dbReference type="Pfam" id="PF00370"/>
    </source>
</evidence>
<evidence type="ECO:0000313" key="7">
    <source>
        <dbReference type="Proteomes" id="UP000253529"/>
    </source>
</evidence>
<dbReference type="GO" id="GO:0005997">
    <property type="term" value="P:xylulose metabolic process"/>
    <property type="evidence" value="ECO:0007669"/>
    <property type="project" value="TreeGrafter"/>
</dbReference>
<feature type="domain" description="Carbohydrate kinase FGGY C-terminal" evidence="5">
    <location>
        <begin position="306"/>
        <end position="421"/>
    </location>
</feature>
<dbReference type="Gene3D" id="3.30.420.40">
    <property type="match status" value="2"/>
</dbReference>
<comment type="similarity">
    <text evidence="1">Belongs to the FGGY kinase family.</text>
</comment>
<protein>
    <submittedName>
        <fullName evidence="6">Xylulokinase</fullName>
    </submittedName>
</protein>
<evidence type="ECO:0000259" key="5">
    <source>
        <dbReference type="Pfam" id="PF02782"/>
    </source>
</evidence>
<dbReference type="Pfam" id="PF02782">
    <property type="entry name" value="FGGY_C"/>
    <property type="match status" value="1"/>
</dbReference>
<dbReference type="PANTHER" id="PTHR10196">
    <property type="entry name" value="SUGAR KINASE"/>
    <property type="match status" value="1"/>
</dbReference>
<evidence type="ECO:0000256" key="1">
    <source>
        <dbReference type="ARBA" id="ARBA00009156"/>
    </source>
</evidence>
<dbReference type="CDD" id="cd07783">
    <property type="entry name" value="ASKHA_NBD_FGGY_SePSK_AtXK1-like"/>
    <property type="match status" value="1"/>
</dbReference>
<evidence type="ECO:0000313" key="6">
    <source>
        <dbReference type="EMBL" id="RBP18371.1"/>
    </source>
</evidence>
<dbReference type="InterPro" id="IPR018485">
    <property type="entry name" value="FGGY_C"/>
</dbReference>
<dbReference type="Proteomes" id="UP000253529">
    <property type="component" value="Unassembled WGS sequence"/>
</dbReference>
<evidence type="ECO:0000256" key="2">
    <source>
        <dbReference type="ARBA" id="ARBA00022679"/>
    </source>
</evidence>
<reference evidence="6 7" key="1">
    <citation type="submission" date="2018-06" db="EMBL/GenBank/DDBJ databases">
        <title>Genomic Encyclopedia of Type Strains, Phase IV (KMG-IV): sequencing the most valuable type-strain genomes for metagenomic binning, comparative biology and taxonomic classification.</title>
        <authorList>
            <person name="Goeker M."/>
        </authorList>
    </citation>
    <scope>NUCLEOTIDE SEQUENCE [LARGE SCALE GENOMIC DNA]</scope>
    <source>
        <strain evidence="6 7">DSM 24875</strain>
    </source>
</reference>
<dbReference type="GO" id="GO:0019150">
    <property type="term" value="F:D-ribulokinase activity"/>
    <property type="evidence" value="ECO:0007669"/>
    <property type="project" value="TreeGrafter"/>
</dbReference>
<feature type="domain" description="Carbohydrate kinase FGGY N-terminal" evidence="4">
    <location>
        <begin position="143"/>
        <end position="232"/>
    </location>
</feature>
<dbReference type="OrthoDB" id="9805576at2"/>
<dbReference type="RefSeq" id="WP_113887409.1">
    <property type="nucleotide sequence ID" value="NZ_QNRK01000001.1"/>
</dbReference>
<dbReference type="GO" id="GO:0005829">
    <property type="term" value="C:cytosol"/>
    <property type="evidence" value="ECO:0007669"/>
    <property type="project" value="TreeGrafter"/>
</dbReference>
<keyword evidence="7" id="KW-1185">Reference proteome</keyword>
<evidence type="ECO:0000256" key="3">
    <source>
        <dbReference type="ARBA" id="ARBA00022777"/>
    </source>
</evidence>
<dbReference type="SUPFAM" id="SSF53067">
    <property type="entry name" value="Actin-like ATPase domain"/>
    <property type="match status" value="2"/>
</dbReference>
<accession>A0A366FV36</accession>
<proteinExistence type="inferred from homology"/>
<dbReference type="InterPro" id="IPR018484">
    <property type="entry name" value="FGGY_N"/>
</dbReference>